<evidence type="ECO:0000313" key="1">
    <source>
        <dbReference type="EMBL" id="MBS4538273.1"/>
    </source>
</evidence>
<dbReference type="AlphaFoldDB" id="A0A942UTG8"/>
<dbReference type="PANTHER" id="PTHR37804">
    <property type="entry name" value="CDAA REGULATORY PROTEIN CDAR"/>
    <property type="match status" value="1"/>
</dbReference>
<protein>
    <recommendedName>
        <fullName evidence="3">YbbR-like protein</fullName>
    </recommendedName>
</protein>
<evidence type="ECO:0008006" key="3">
    <source>
        <dbReference type="Google" id="ProtNLM"/>
    </source>
</evidence>
<reference evidence="1" key="1">
    <citation type="submission" date="2019-12" db="EMBL/GenBank/DDBJ databases">
        <title>Clostridiaceae gen. nov. sp. nov., isolated from sediment in Xinjiang, China.</title>
        <authorList>
            <person name="Zhang R."/>
        </authorList>
    </citation>
    <scope>NUCLEOTIDE SEQUENCE</scope>
    <source>
        <strain evidence="1">D2Q-11</strain>
    </source>
</reference>
<sequence length="422" mass="47319">MKKIDLTDRNFTMKIIAAFFAFIMWTYVMSEVNPRIVKEIPNVQVTILNEESLSQNNLSLMGLDDNSITVEVEGRRNDIIGITQKDIIARVDLKGYREGVNKVPIKISGVLNGEIVDYYPKELAVNIDRIVERQMPTSVQLIGNPVEGYASGDLNLSPAEVLVRGPKSIVNTVDRVLATVNVEGIKDDISTTVPMKLLNDDNKEITSLKKEPNTVSIDVSILKLKKVSIEPVINGDPLVNHQLTNIKINPETITIKGPEEVISGIDKVKTMPIDISYESKNIKKAVELDLPEGVYIVDDIKPEISINISKEENKVLEFEKKEIIGENINEAYNFILDESENENKIIEVSFIGLEEEVEDIKKGDFNLYLDLKDLSPGEHTVDIKIESPEGILIDEIKPKSLKIIIKNKSDDEEETDPPEESE</sequence>
<organism evidence="1 2">
    <name type="scientific">Anaeromonas frigoriresistens</name>
    <dbReference type="NCBI Taxonomy" id="2683708"/>
    <lineage>
        <taxon>Bacteria</taxon>
        <taxon>Bacillati</taxon>
        <taxon>Bacillota</taxon>
        <taxon>Tissierellia</taxon>
        <taxon>Tissierellales</taxon>
        <taxon>Thermohalobacteraceae</taxon>
        <taxon>Anaeromonas</taxon>
    </lineage>
</organism>
<gene>
    <name evidence="1" type="ORF">GOQ27_07345</name>
</gene>
<dbReference type="Gene3D" id="2.170.120.40">
    <property type="entry name" value="YbbR-like domain"/>
    <property type="match status" value="2"/>
</dbReference>
<dbReference type="InterPro" id="IPR012505">
    <property type="entry name" value="YbbR"/>
</dbReference>
<dbReference type="PANTHER" id="PTHR37804:SF1">
    <property type="entry name" value="CDAA REGULATORY PROTEIN CDAR"/>
    <property type="match status" value="1"/>
</dbReference>
<dbReference type="Proteomes" id="UP000724672">
    <property type="component" value="Unassembled WGS sequence"/>
</dbReference>
<dbReference type="Gene3D" id="2.170.120.30">
    <property type="match status" value="2"/>
</dbReference>
<proteinExistence type="predicted"/>
<dbReference type="RefSeq" id="WP_203366198.1">
    <property type="nucleotide sequence ID" value="NZ_WSFT01000029.1"/>
</dbReference>
<comment type="caution">
    <text evidence="1">The sequence shown here is derived from an EMBL/GenBank/DDBJ whole genome shotgun (WGS) entry which is preliminary data.</text>
</comment>
<dbReference type="InterPro" id="IPR053154">
    <property type="entry name" value="c-di-AMP_regulator"/>
</dbReference>
<accession>A0A942UTG8</accession>
<name>A0A942UTG8_9FIRM</name>
<evidence type="ECO:0000313" key="2">
    <source>
        <dbReference type="Proteomes" id="UP000724672"/>
    </source>
</evidence>
<dbReference type="Pfam" id="PF07949">
    <property type="entry name" value="YbbR"/>
    <property type="match status" value="3"/>
</dbReference>
<keyword evidence="2" id="KW-1185">Reference proteome</keyword>
<dbReference type="EMBL" id="WSFT01000029">
    <property type="protein sequence ID" value="MBS4538273.1"/>
    <property type="molecule type" value="Genomic_DNA"/>
</dbReference>